<protein>
    <submittedName>
        <fullName evidence="2">Uncharacterized protein</fullName>
    </submittedName>
</protein>
<evidence type="ECO:0000313" key="2">
    <source>
        <dbReference type="EMBL" id="KAJ7085158.1"/>
    </source>
</evidence>
<dbReference type="Proteomes" id="UP001222325">
    <property type="component" value="Unassembled WGS sequence"/>
</dbReference>
<evidence type="ECO:0000256" key="1">
    <source>
        <dbReference type="SAM" id="SignalP"/>
    </source>
</evidence>
<organism evidence="2 3">
    <name type="scientific">Mycena belliarum</name>
    <dbReference type="NCBI Taxonomy" id="1033014"/>
    <lineage>
        <taxon>Eukaryota</taxon>
        <taxon>Fungi</taxon>
        <taxon>Dikarya</taxon>
        <taxon>Basidiomycota</taxon>
        <taxon>Agaricomycotina</taxon>
        <taxon>Agaricomycetes</taxon>
        <taxon>Agaricomycetidae</taxon>
        <taxon>Agaricales</taxon>
        <taxon>Marasmiineae</taxon>
        <taxon>Mycenaceae</taxon>
        <taxon>Mycena</taxon>
    </lineage>
</organism>
<proteinExistence type="predicted"/>
<evidence type="ECO:0000313" key="3">
    <source>
        <dbReference type="Proteomes" id="UP001222325"/>
    </source>
</evidence>
<name>A0AAD6U5B4_9AGAR</name>
<comment type="caution">
    <text evidence="2">The sequence shown here is derived from an EMBL/GenBank/DDBJ whole genome shotgun (WGS) entry which is preliminary data.</text>
</comment>
<dbReference type="EMBL" id="JARJCN010000035">
    <property type="protein sequence ID" value="KAJ7085158.1"/>
    <property type="molecule type" value="Genomic_DNA"/>
</dbReference>
<feature type="signal peptide" evidence="1">
    <location>
        <begin position="1"/>
        <end position="17"/>
    </location>
</feature>
<keyword evidence="1" id="KW-0732">Signal</keyword>
<keyword evidence="3" id="KW-1185">Reference proteome</keyword>
<reference evidence="2" key="1">
    <citation type="submission" date="2023-03" db="EMBL/GenBank/DDBJ databases">
        <title>Massive genome expansion in bonnet fungi (Mycena s.s.) driven by repeated elements and novel gene families across ecological guilds.</title>
        <authorList>
            <consortium name="Lawrence Berkeley National Laboratory"/>
            <person name="Harder C.B."/>
            <person name="Miyauchi S."/>
            <person name="Viragh M."/>
            <person name="Kuo A."/>
            <person name="Thoen E."/>
            <person name="Andreopoulos B."/>
            <person name="Lu D."/>
            <person name="Skrede I."/>
            <person name="Drula E."/>
            <person name="Henrissat B."/>
            <person name="Morin E."/>
            <person name="Kohler A."/>
            <person name="Barry K."/>
            <person name="LaButti K."/>
            <person name="Morin E."/>
            <person name="Salamov A."/>
            <person name="Lipzen A."/>
            <person name="Mereny Z."/>
            <person name="Hegedus B."/>
            <person name="Baldrian P."/>
            <person name="Stursova M."/>
            <person name="Weitz H."/>
            <person name="Taylor A."/>
            <person name="Grigoriev I.V."/>
            <person name="Nagy L.G."/>
            <person name="Martin F."/>
            <person name="Kauserud H."/>
        </authorList>
    </citation>
    <scope>NUCLEOTIDE SEQUENCE</scope>
    <source>
        <strain evidence="2">CBHHK173m</strain>
    </source>
</reference>
<accession>A0AAD6U5B4</accession>
<feature type="chain" id="PRO_5042112563" evidence="1">
    <location>
        <begin position="18"/>
        <end position="102"/>
    </location>
</feature>
<sequence>MRFMSFAAAATLALARAAPPDPRQLQGDTPGIAARSILETYESYETYTRAQQAEYVARHCADLGASRLAKIAAEPDVAETLNDHGIRVGTVIAYVAAICGTL</sequence>
<dbReference type="AlphaFoldDB" id="A0AAD6U5B4"/>
<gene>
    <name evidence="2" type="ORF">B0H15DRAFT_988675</name>
</gene>